<dbReference type="AlphaFoldDB" id="A0A1Z5K2T8"/>
<evidence type="ECO:0000256" key="3">
    <source>
        <dbReference type="ARBA" id="ARBA00022989"/>
    </source>
</evidence>
<evidence type="ECO:0000256" key="2">
    <source>
        <dbReference type="ARBA" id="ARBA00022692"/>
    </source>
</evidence>
<reference evidence="6 7" key="1">
    <citation type="journal article" date="2015" name="Plant Cell">
        <title>Oil accumulation by the oleaginous diatom Fistulifera solaris as revealed by the genome and transcriptome.</title>
        <authorList>
            <person name="Tanaka T."/>
            <person name="Maeda Y."/>
            <person name="Veluchamy A."/>
            <person name="Tanaka M."/>
            <person name="Abida H."/>
            <person name="Marechal E."/>
            <person name="Bowler C."/>
            <person name="Muto M."/>
            <person name="Sunaga Y."/>
            <person name="Tanaka M."/>
            <person name="Yoshino T."/>
            <person name="Taniguchi T."/>
            <person name="Fukuda Y."/>
            <person name="Nemoto M."/>
            <person name="Matsumoto M."/>
            <person name="Wong P.S."/>
            <person name="Aburatani S."/>
            <person name="Fujibuchi W."/>
        </authorList>
    </citation>
    <scope>NUCLEOTIDE SEQUENCE [LARGE SCALE GENOMIC DNA]</scope>
    <source>
        <strain evidence="6 7">JPCC DA0580</strain>
    </source>
</reference>
<proteinExistence type="predicted"/>
<dbReference type="InParanoid" id="A0A1Z5K2T8"/>
<gene>
    <name evidence="6" type="ORF">FisN_3Hh580</name>
</gene>
<comment type="caution">
    <text evidence="6">The sequence shown here is derived from an EMBL/GenBank/DDBJ whole genome shotgun (WGS) entry which is preliminary data.</text>
</comment>
<organism evidence="6 7">
    <name type="scientific">Fistulifera solaris</name>
    <name type="common">Oleaginous diatom</name>
    <dbReference type="NCBI Taxonomy" id="1519565"/>
    <lineage>
        <taxon>Eukaryota</taxon>
        <taxon>Sar</taxon>
        <taxon>Stramenopiles</taxon>
        <taxon>Ochrophyta</taxon>
        <taxon>Bacillariophyta</taxon>
        <taxon>Bacillariophyceae</taxon>
        <taxon>Bacillariophycidae</taxon>
        <taxon>Naviculales</taxon>
        <taxon>Naviculaceae</taxon>
        <taxon>Fistulifera</taxon>
    </lineage>
</organism>
<dbReference type="Pfam" id="PF02535">
    <property type="entry name" value="Zip"/>
    <property type="match status" value="1"/>
</dbReference>
<dbReference type="Proteomes" id="UP000198406">
    <property type="component" value="Unassembled WGS sequence"/>
</dbReference>
<dbReference type="GO" id="GO:0005385">
    <property type="term" value="F:zinc ion transmembrane transporter activity"/>
    <property type="evidence" value="ECO:0007669"/>
    <property type="project" value="TreeGrafter"/>
</dbReference>
<comment type="subcellular location">
    <subcellularLocation>
        <location evidence="1">Membrane</location>
        <topology evidence="1">Multi-pass membrane protein</topology>
    </subcellularLocation>
</comment>
<feature type="transmembrane region" description="Helical" evidence="5">
    <location>
        <begin position="281"/>
        <end position="305"/>
    </location>
</feature>
<evidence type="ECO:0008006" key="8">
    <source>
        <dbReference type="Google" id="ProtNLM"/>
    </source>
</evidence>
<dbReference type="GO" id="GO:0016020">
    <property type="term" value="C:membrane"/>
    <property type="evidence" value="ECO:0007669"/>
    <property type="project" value="UniProtKB-SubCell"/>
</dbReference>
<sequence length="318" mass="34575">MQHALDNSSNSTIFGLPLLLSCLAGGSTCLGAAVVFCCHTVSSSQLAFALSLAGSVMMTVSFCSILPECFRVENDEDELSSMSSQYLSITNILFWQRCFGLALGALSYFCLAKCAFPEPNEIMFGSEHDDSCDNELELFDNNQQEQDIEIRNTQSQEKELLLSTQIIARTPQQRLTSSLQPQSSSTEDTILYNKQSKPLTASFWHGTDLTHAHAQRAWRVALLLFLSLLVHNFPEGLAVAASTLHSPQLGITTTIAIALHNIPEGIAVAVPCLAARPSAPWMAFVLASASGLAEPAGAVVALWWLPLHTDWMKNPGKM</sequence>
<keyword evidence="7" id="KW-1185">Reference proteome</keyword>
<dbReference type="InterPro" id="IPR003689">
    <property type="entry name" value="ZIP"/>
</dbReference>
<accession>A0A1Z5K2T8</accession>
<dbReference type="PANTHER" id="PTHR11040">
    <property type="entry name" value="ZINC/IRON TRANSPORTER"/>
    <property type="match status" value="1"/>
</dbReference>
<evidence type="ECO:0000256" key="5">
    <source>
        <dbReference type="SAM" id="Phobius"/>
    </source>
</evidence>
<dbReference type="PANTHER" id="PTHR11040:SF205">
    <property type="entry name" value="ZINC TRANSPORTER ZUPT"/>
    <property type="match status" value="1"/>
</dbReference>
<evidence type="ECO:0000313" key="6">
    <source>
        <dbReference type="EMBL" id="GAX20570.1"/>
    </source>
</evidence>
<evidence type="ECO:0000256" key="4">
    <source>
        <dbReference type="ARBA" id="ARBA00023136"/>
    </source>
</evidence>
<feature type="transmembrane region" description="Helical" evidence="5">
    <location>
        <begin position="47"/>
        <end position="66"/>
    </location>
</feature>
<evidence type="ECO:0000313" key="7">
    <source>
        <dbReference type="Proteomes" id="UP000198406"/>
    </source>
</evidence>
<dbReference type="OrthoDB" id="262547at2759"/>
<keyword evidence="3 5" id="KW-1133">Transmembrane helix</keyword>
<protein>
    <recommendedName>
        <fullName evidence="8">Zinc transporter, ZIP family</fullName>
    </recommendedName>
</protein>
<name>A0A1Z5K2T8_FISSO</name>
<keyword evidence="2 5" id="KW-0812">Transmembrane</keyword>
<evidence type="ECO:0000256" key="1">
    <source>
        <dbReference type="ARBA" id="ARBA00004141"/>
    </source>
</evidence>
<keyword evidence="4 5" id="KW-0472">Membrane</keyword>
<dbReference type="EMBL" id="BDSP01000150">
    <property type="protein sequence ID" value="GAX20570.1"/>
    <property type="molecule type" value="Genomic_DNA"/>
</dbReference>